<dbReference type="Proteomes" id="UP000243579">
    <property type="component" value="Unassembled WGS sequence"/>
</dbReference>
<dbReference type="AlphaFoldDB" id="A0A1V9YCU4"/>
<protein>
    <submittedName>
        <fullName evidence="1">Uncharacterized protein</fullName>
    </submittedName>
</protein>
<dbReference type="Pfam" id="PF18143">
    <property type="entry name" value="HAD_SAK_2"/>
    <property type="match status" value="1"/>
</dbReference>
<accession>A0A1V9YCU4</accession>
<organism evidence="1 2">
    <name type="scientific">Achlya hypogyna</name>
    <name type="common">Oomycete</name>
    <name type="synonym">Protoachlya hypogyna</name>
    <dbReference type="NCBI Taxonomy" id="1202772"/>
    <lineage>
        <taxon>Eukaryota</taxon>
        <taxon>Sar</taxon>
        <taxon>Stramenopiles</taxon>
        <taxon>Oomycota</taxon>
        <taxon>Saprolegniomycetes</taxon>
        <taxon>Saprolegniales</taxon>
        <taxon>Achlyaceae</taxon>
        <taxon>Achlya</taxon>
    </lineage>
</organism>
<sequence length="481" mass="52385">MVDRVVFLDVDGVLNRDGGPCLLECTLVRRVARLVTASSSHIVLSTTWKEYPAQLVSLFYALDAAHVPLHRVLGCTPRSRATLGSAAVQRAREIAAFLDSMPAAPHHWIALDDLDLGCDDRFDAMHFVQTDPRRGLTLDNMRQALLGLGEGDGIEDKDTSIWRYCVLLDGLKTSDREMVADGARLLDTTTGTVVGRFDQPKDTPSTNTGWWRELVAWIQSQLDGHSFVVTLDAAVSLSGVLNPWSLLLLLQAVVIPFSAHAPCRGRDQPLLYYIRSGTTLPCPWTQSRRSLPTFDVGVAIDGLLPEGSIEVQVTVFNMYSGHVLAERSARATIASDDVRASLLHMQRQLAQWVEGRSTVVLGNVGAWEAACNAHNVPLAWDRCIAVVGTKLGVTKLFESGHAFGAAALAPKHATTCQVPWQLLPPADFVPFYARIVNGTADPLLQAALVDYVQRGDIPNLAALEAVLAMGIDEAELDDALW</sequence>
<gene>
    <name evidence="1" type="ORF">ACHHYP_14558</name>
</gene>
<proteinExistence type="predicted"/>
<evidence type="ECO:0000313" key="1">
    <source>
        <dbReference type="EMBL" id="OQR83555.1"/>
    </source>
</evidence>
<name>A0A1V9YCU4_ACHHY</name>
<dbReference type="OrthoDB" id="78230at2759"/>
<dbReference type="EMBL" id="JNBR01002136">
    <property type="protein sequence ID" value="OQR83555.1"/>
    <property type="molecule type" value="Genomic_DNA"/>
</dbReference>
<evidence type="ECO:0000313" key="2">
    <source>
        <dbReference type="Proteomes" id="UP000243579"/>
    </source>
</evidence>
<comment type="caution">
    <text evidence="1">The sequence shown here is derived from an EMBL/GenBank/DDBJ whole genome shotgun (WGS) entry which is preliminary data.</text>
</comment>
<reference evidence="1 2" key="1">
    <citation type="journal article" date="2014" name="Genome Biol. Evol.">
        <title>The secreted proteins of Achlya hypogyna and Thraustotheca clavata identify the ancestral oomycete secretome and reveal gene acquisitions by horizontal gene transfer.</title>
        <authorList>
            <person name="Misner I."/>
            <person name="Blouin N."/>
            <person name="Leonard G."/>
            <person name="Richards T.A."/>
            <person name="Lane C.E."/>
        </authorList>
    </citation>
    <scope>NUCLEOTIDE SEQUENCE [LARGE SCALE GENOMIC DNA]</scope>
    <source>
        <strain evidence="1 2">ATCC 48635</strain>
    </source>
</reference>
<keyword evidence="2" id="KW-1185">Reference proteome</keyword>